<dbReference type="Proteomes" id="UP001305498">
    <property type="component" value="Chromosome"/>
</dbReference>
<reference evidence="1 2" key="1">
    <citation type="submission" date="2023-02" db="EMBL/GenBank/DDBJ databases">
        <title>Microbacterium betulae sp. nov., isolated from birch wood.</title>
        <authorList>
            <person name="Pasciak M."/>
            <person name="Pawlik K.J."/>
            <person name="Martynowski D."/>
            <person name="Laczmanski L."/>
            <person name="Ciekot J."/>
            <person name="Szponar B."/>
            <person name="Wojcik-Fatla A."/>
            <person name="Mackiewicz B."/>
            <person name="Farian E."/>
            <person name="Cholewa G."/>
            <person name="Cholewa A."/>
            <person name="Dutkiewicz J."/>
        </authorList>
    </citation>
    <scope>NUCLEOTIDE SEQUENCE [LARGE SCALE GENOMIC DNA]</scope>
    <source>
        <strain evidence="1 2">AB</strain>
    </source>
</reference>
<gene>
    <name evidence="1" type="ORF">N8K70_11025</name>
</gene>
<name>A0AA97I5V4_9MICO</name>
<dbReference type="EMBL" id="CP118157">
    <property type="protein sequence ID" value="WOF21915.1"/>
    <property type="molecule type" value="Genomic_DNA"/>
</dbReference>
<dbReference type="AlphaFoldDB" id="A0AA97I5V4"/>
<keyword evidence="2" id="KW-1185">Reference proteome</keyword>
<dbReference type="RefSeq" id="WP_317138392.1">
    <property type="nucleotide sequence ID" value="NZ_CP118157.1"/>
</dbReference>
<evidence type="ECO:0000313" key="2">
    <source>
        <dbReference type="Proteomes" id="UP001305498"/>
    </source>
</evidence>
<protein>
    <submittedName>
        <fullName evidence="1">Uncharacterized protein</fullName>
    </submittedName>
</protein>
<proteinExistence type="predicted"/>
<accession>A0AA97I5V4</accession>
<sequence>MPNKVYSRLIVRYPYQTNRDYALSYRFAAKRLAETFTGDTIDDLILLPFLTLYRQAFELELKNLIQFLVSTRMTYVEGRTSELEQARSDERFKELGHNLHKLLNEAKKHYDALDLDESFPPEVEKLIAMLHEADKSGTAFRYAGQLPNTQEHADFPDLAALLEQQYDNLTVITDYVDGLYSAGPTLNELAGDYY</sequence>
<dbReference type="KEGG" id="mbet:N8K70_11025"/>
<organism evidence="1 2">
    <name type="scientific">Microbacterium betulae</name>
    <dbReference type="NCBI Taxonomy" id="2981139"/>
    <lineage>
        <taxon>Bacteria</taxon>
        <taxon>Bacillati</taxon>
        <taxon>Actinomycetota</taxon>
        <taxon>Actinomycetes</taxon>
        <taxon>Micrococcales</taxon>
        <taxon>Microbacteriaceae</taxon>
        <taxon>Microbacterium</taxon>
    </lineage>
</organism>
<evidence type="ECO:0000313" key="1">
    <source>
        <dbReference type="EMBL" id="WOF21915.1"/>
    </source>
</evidence>